<feature type="compositionally biased region" description="Basic and acidic residues" evidence="1">
    <location>
        <begin position="1"/>
        <end position="18"/>
    </location>
</feature>
<evidence type="ECO:0008006" key="4">
    <source>
        <dbReference type="Google" id="ProtNLM"/>
    </source>
</evidence>
<gene>
    <name evidence="2" type="ORF">CEXT_549751</name>
</gene>
<feature type="compositionally biased region" description="Polar residues" evidence="1">
    <location>
        <begin position="59"/>
        <end position="68"/>
    </location>
</feature>
<name>A0AAV4X2H8_CAEEX</name>
<organism evidence="2 3">
    <name type="scientific">Caerostris extrusa</name>
    <name type="common">Bark spider</name>
    <name type="synonym">Caerostris bankana</name>
    <dbReference type="NCBI Taxonomy" id="172846"/>
    <lineage>
        <taxon>Eukaryota</taxon>
        <taxon>Metazoa</taxon>
        <taxon>Ecdysozoa</taxon>
        <taxon>Arthropoda</taxon>
        <taxon>Chelicerata</taxon>
        <taxon>Arachnida</taxon>
        <taxon>Araneae</taxon>
        <taxon>Araneomorphae</taxon>
        <taxon>Entelegynae</taxon>
        <taxon>Araneoidea</taxon>
        <taxon>Araneidae</taxon>
        <taxon>Caerostris</taxon>
    </lineage>
</organism>
<evidence type="ECO:0000313" key="2">
    <source>
        <dbReference type="EMBL" id="GIY88689.1"/>
    </source>
</evidence>
<evidence type="ECO:0000256" key="1">
    <source>
        <dbReference type="SAM" id="MobiDB-lite"/>
    </source>
</evidence>
<sequence length="82" mass="9155">MPQGKKENNKAQANDRKQQGVVRKKVRKQQGAASEREENNKVPQAHTQSNAFECPEKNGTFTPESPSGNRHFPIPSADDPEQ</sequence>
<keyword evidence="3" id="KW-1185">Reference proteome</keyword>
<dbReference type="EMBL" id="BPLR01017091">
    <property type="protein sequence ID" value="GIY88689.1"/>
    <property type="molecule type" value="Genomic_DNA"/>
</dbReference>
<dbReference type="Proteomes" id="UP001054945">
    <property type="component" value="Unassembled WGS sequence"/>
</dbReference>
<dbReference type="AlphaFoldDB" id="A0AAV4X2H8"/>
<evidence type="ECO:0000313" key="3">
    <source>
        <dbReference type="Proteomes" id="UP001054945"/>
    </source>
</evidence>
<accession>A0AAV4X2H8</accession>
<feature type="region of interest" description="Disordered" evidence="1">
    <location>
        <begin position="1"/>
        <end position="82"/>
    </location>
</feature>
<protein>
    <recommendedName>
        <fullName evidence="4">Small EDRK-rich factor-like N-terminal domain-containing protein</fullName>
    </recommendedName>
</protein>
<comment type="caution">
    <text evidence="2">The sequence shown here is derived from an EMBL/GenBank/DDBJ whole genome shotgun (WGS) entry which is preliminary data.</text>
</comment>
<proteinExistence type="predicted"/>
<reference evidence="2 3" key="1">
    <citation type="submission" date="2021-06" db="EMBL/GenBank/DDBJ databases">
        <title>Caerostris extrusa draft genome.</title>
        <authorList>
            <person name="Kono N."/>
            <person name="Arakawa K."/>
        </authorList>
    </citation>
    <scope>NUCLEOTIDE SEQUENCE [LARGE SCALE GENOMIC DNA]</scope>
</reference>
<feature type="compositionally biased region" description="Polar residues" evidence="1">
    <location>
        <begin position="41"/>
        <end position="51"/>
    </location>
</feature>